<dbReference type="AlphaFoldDB" id="Q7F511"/>
<evidence type="ECO:0000313" key="3">
    <source>
        <dbReference type="Proteomes" id="UP000000763"/>
    </source>
</evidence>
<proteinExistence type="predicted"/>
<feature type="compositionally biased region" description="Polar residues" evidence="1">
    <location>
        <begin position="1"/>
        <end position="20"/>
    </location>
</feature>
<sequence>MASDVFSSPHPTYLLSTSQADKGGGGSIGRSRADPPMAAIGGWKDREGIGNDDGHRIWSDDGSGR</sequence>
<feature type="region of interest" description="Disordered" evidence="1">
    <location>
        <begin position="1"/>
        <end position="65"/>
    </location>
</feature>
<dbReference type="EMBL" id="AP003075">
    <property type="protein sequence ID" value="BAB55698.1"/>
    <property type="molecule type" value="Genomic_DNA"/>
</dbReference>
<accession>Q7F511</accession>
<reference evidence="3" key="1">
    <citation type="journal article" date="2005" name="Nature">
        <title>The map-based sequence of the rice genome.</title>
        <authorList>
            <consortium name="International rice genome sequencing project (IRGSP)"/>
            <person name="Matsumoto T."/>
            <person name="Wu J."/>
            <person name="Kanamori H."/>
            <person name="Katayose Y."/>
            <person name="Fujisawa M."/>
            <person name="Namiki N."/>
            <person name="Mizuno H."/>
            <person name="Yamamoto K."/>
            <person name="Antonio B.A."/>
            <person name="Baba T."/>
            <person name="Sakata K."/>
            <person name="Nagamura Y."/>
            <person name="Aoki H."/>
            <person name="Arikawa K."/>
            <person name="Arita K."/>
            <person name="Bito T."/>
            <person name="Chiden Y."/>
            <person name="Fujitsuka N."/>
            <person name="Fukunaka R."/>
            <person name="Hamada M."/>
            <person name="Harada C."/>
            <person name="Hayashi A."/>
            <person name="Hijishita S."/>
            <person name="Honda M."/>
            <person name="Hosokawa S."/>
            <person name="Ichikawa Y."/>
            <person name="Idonuma A."/>
            <person name="Iijima M."/>
            <person name="Ikeda M."/>
            <person name="Ikeno M."/>
            <person name="Ito K."/>
            <person name="Ito S."/>
            <person name="Ito T."/>
            <person name="Ito Y."/>
            <person name="Ito Y."/>
            <person name="Iwabuchi A."/>
            <person name="Kamiya K."/>
            <person name="Karasawa W."/>
            <person name="Kurita K."/>
            <person name="Katagiri S."/>
            <person name="Kikuta A."/>
            <person name="Kobayashi H."/>
            <person name="Kobayashi N."/>
            <person name="Machita K."/>
            <person name="Maehara T."/>
            <person name="Masukawa M."/>
            <person name="Mizubayashi T."/>
            <person name="Mukai Y."/>
            <person name="Nagasaki H."/>
            <person name="Nagata Y."/>
            <person name="Naito S."/>
            <person name="Nakashima M."/>
            <person name="Nakama Y."/>
            <person name="Nakamichi Y."/>
            <person name="Nakamura M."/>
            <person name="Meguro A."/>
            <person name="Negishi M."/>
            <person name="Ohta I."/>
            <person name="Ohta T."/>
            <person name="Okamoto M."/>
            <person name="Ono N."/>
            <person name="Saji S."/>
            <person name="Sakaguchi M."/>
            <person name="Sakai K."/>
            <person name="Shibata M."/>
            <person name="Shimokawa T."/>
            <person name="Song J."/>
            <person name="Takazaki Y."/>
            <person name="Terasawa K."/>
            <person name="Tsugane M."/>
            <person name="Tsuji K."/>
            <person name="Ueda S."/>
            <person name="Waki K."/>
            <person name="Yamagata H."/>
            <person name="Yamamoto M."/>
            <person name="Yamamoto S."/>
            <person name="Yamane H."/>
            <person name="Yoshiki S."/>
            <person name="Yoshihara R."/>
            <person name="Yukawa K."/>
            <person name="Zhong H."/>
            <person name="Yano M."/>
            <person name="Yuan Q."/>
            <person name="Ouyang S."/>
            <person name="Liu J."/>
            <person name="Jones K.M."/>
            <person name="Gansberger K."/>
            <person name="Moffat K."/>
            <person name="Hill J."/>
            <person name="Bera J."/>
            <person name="Fadrosh D."/>
            <person name="Jin S."/>
            <person name="Johri S."/>
            <person name="Kim M."/>
            <person name="Overton L."/>
            <person name="Reardon M."/>
            <person name="Tsitrin T."/>
            <person name="Vuong H."/>
            <person name="Weaver B."/>
            <person name="Ciecko A."/>
            <person name="Tallon L."/>
            <person name="Jackson J."/>
            <person name="Pai G."/>
            <person name="Aken S.V."/>
            <person name="Utterback T."/>
            <person name="Reidmuller S."/>
            <person name="Feldblyum T."/>
            <person name="Hsiao J."/>
            <person name="Zismann V."/>
            <person name="Iobst S."/>
            <person name="de Vazeille A.R."/>
            <person name="Buell C.R."/>
            <person name="Ying K."/>
            <person name="Li Y."/>
            <person name="Lu T."/>
            <person name="Huang Y."/>
            <person name="Zhao Q."/>
            <person name="Feng Q."/>
            <person name="Zhang L."/>
            <person name="Zhu J."/>
            <person name="Weng Q."/>
            <person name="Mu J."/>
            <person name="Lu Y."/>
            <person name="Fan D."/>
            <person name="Liu Y."/>
            <person name="Guan J."/>
            <person name="Zhang Y."/>
            <person name="Yu S."/>
            <person name="Liu X."/>
            <person name="Zhang Y."/>
            <person name="Hong G."/>
            <person name="Han B."/>
            <person name="Choisne N."/>
            <person name="Demange N."/>
            <person name="Orjeda G."/>
            <person name="Samain S."/>
            <person name="Cattolico L."/>
            <person name="Pelletier E."/>
            <person name="Couloux A."/>
            <person name="Segurens B."/>
            <person name="Wincker P."/>
            <person name="D'Hont A."/>
            <person name="Scarpelli C."/>
            <person name="Weissenbach J."/>
            <person name="Salanoubat M."/>
            <person name="Quetier F."/>
            <person name="Yu Y."/>
            <person name="Kim H.R."/>
            <person name="Rambo T."/>
            <person name="Currie J."/>
            <person name="Collura K."/>
            <person name="Luo M."/>
            <person name="Yang T."/>
            <person name="Ammiraju J.S.S."/>
            <person name="Engler F."/>
            <person name="Soderlund C."/>
            <person name="Wing R.A."/>
            <person name="Palmer L.E."/>
            <person name="de la Bastide M."/>
            <person name="Spiegel L."/>
            <person name="Nascimento L."/>
            <person name="Zutavern T."/>
            <person name="O'Shaughnessy A."/>
            <person name="Dike S."/>
            <person name="Dedhia N."/>
            <person name="Preston R."/>
            <person name="Balija V."/>
            <person name="McCombie W.R."/>
            <person name="Chow T."/>
            <person name="Chen H."/>
            <person name="Chung M."/>
            <person name="Chen C."/>
            <person name="Shaw J."/>
            <person name="Wu H."/>
            <person name="Hsiao K."/>
            <person name="Chao Y."/>
            <person name="Chu M."/>
            <person name="Cheng C."/>
            <person name="Hour A."/>
            <person name="Lee P."/>
            <person name="Lin S."/>
            <person name="Lin Y."/>
            <person name="Liou J."/>
            <person name="Liu S."/>
            <person name="Hsing Y."/>
            <person name="Raghuvanshi S."/>
            <person name="Mohanty A."/>
            <person name="Bharti A.K."/>
            <person name="Gaur A."/>
            <person name="Gupta V."/>
            <person name="Kumar D."/>
            <person name="Ravi V."/>
            <person name="Vij S."/>
            <person name="Kapur A."/>
            <person name="Khurana P."/>
            <person name="Khurana P."/>
            <person name="Khurana J.P."/>
            <person name="Tyagi A.K."/>
            <person name="Gaikwad K."/>
            <person name="Singh A."/>
            <person name="Dalal V."/>
            <person name="Srivastava S."/>
            <person name="Dixit A."/>
            <person name="Pal A.K."/>
            <person name="Ghazi I.A."/>
            <person name="Yadav M."/>
            <person name="Pandit A."/>
            <person name="Bhargava A."/>
            <person name="Sureshbabu K."/>
            <person name="Batra K."/>
            <person name="Sharma T.R."/>
            <person name="Mohapatra T."/>
            <person name="Singh N.K."/>
            <person name="Messing J."/>
            <person name="Nelson A.B."/>
            <person name="Fuks G."/>
            <person name="Kavchok S."/>
            <person name="Keizer G."/>
            <person name="Linton E."/>
            <person name="Llaca V."/>
            <person name="Song R."/>
            <person name="Tanyolac B."/>
            <person name="Young S."/>
            <person name="Ho-Il K."/>
            <person name="Hahn J.H."/>
            <person name="Sangsakoo G."/>
            <person name="Vanavichit A."/>
            <person name="de Mattos Luiz.A.T."/>
            <person name="Zimmer P.D."/>
            <person name="Malone G."/>
            <person name="Dellagostin O."/>
            <person name="de Oliveira A.C."/>
            <person name="Bevan M."/>
            <person name="Bancroft I."/>
            <person name="Minx P."/>
            <person name="Cordum H."/>
            <person name="Wilson R."/>
            <person name="Cheng Z."/>
            <person name="Jin W."/>
            <person name="Jiang J."/>
            <person name="Leong S.A."/>
            <person name="Iwama H."/>
            <person name="Gojobori T."/>
            <person name="Itoh T."/>
            <person name="Niimura Y."/>
            <person name="Fujii Y."/>
            <person name="Habara T."/>
            <person name="Sakai H."/>
            <person name="Sato Y."/>
            <person name="Wilson G."/>
            <person name="Kumar K."/>
            <person name="McCouch S."/>
            <person name="Juretic N."/>
            <person name="Hoen D."/>
            <person name="Wright S."/>
            <person name="Bruskiewich R."/>
            <person name="Bureau T."/>
            <person name="Miyao A."/>
            <person name="Hirochika H."/>
            <person name="Nishikawa T."/>
            <person name="Kadowaki K."/>
            <person name="Sugiura M."/>
            <person name="Burr B."/>
            <person name="Sasaki T."/>
        </authorList>
    </citation>
    <scope>NUCLEOTIDE SEQUENCE [LARGE SCALE GENOMIC DNA]</scope>
    <source>
        <strain evidence="3">cv. Nipponbare</strain>
    </source>
</reference>
<feature type="compositionally biased region" description="Basic and acidic residues" evidence="1">
    <location>
        <begin position="43"/>
        <end position="65"/>
    </location>
</feature>
<evidence type="ECO:0000256" key="1">
    <source>
        <dbReference type="SAM" id="MobiDB-lite"/>
    </source>
</evidence>
<name>Q7F511_ORYSJ</name>
<protein>
    <submittedName>
        <fullName evidence="2">Uncharacterized protein</fullName>
    </submittedName>
</protein>
<organism evidence="2 3">
    <name type="scientific">Oryza sativa subsp. japonica</name>
    <name type="common">Rice</name>
    <dbReference type="NCBI Taxonomy" id="39947"/>
    <lineage>
        <taxon>Eukaryota</taxon>
        <taxon>Viridiplantae</taxon>
        <taxon>Streptophyta</taxon>
        <taxon>Embryophyta</taxon>
        <taxon>Tracheophyta</taxon>
        <taxon>Spermatophyta</taxon>
        <taxon>Magnoliopsida</taxon>
        <taxon>Liliopsida</taxon>
        <taxon>Poales</taxon>
        <taxon>Poaceae</taxon>
        <taxon>BOP clade</taxon>
        <taxon>Oryzoideae</taxon>
        <taxon>Oryzeae</taxon>
        <taxon>Oryzinae</taxon>
        <taxon>Oryza</taxon>
        <taxon>Oryza sativa</taxon>
    </lineage>
</organism>
<reference evidence="3" key="2">
    <citation type="journal article" date="2008" name="Nucleic Acids Res.">
        <title>The rice annotation project database (RAP-DB): 2008 update.</title>
        <authorList>
            <consortium name="The rice annotation project (RAP)"/>
        </authorList>
    </citation>
    <scope>GENOME REANNOTATION</scope>
    <source>
        <strain evidence="3">cv. Nipponbare</strain>
    </source>
</reference>
<evidence type="ECO:0000313" key="2">
    <source>
        <dbReference type="EMBL" id="BAB55698.1"/>
    </source>
</evidence>
<dbReference type="Proteomes" id="UP000000763">
    <property type="component" value="Chromosome 1"/>
</dbReference>
<gene>
    <name evidence="2" type="ORF">P0468H06.11</name>
</gene>